<keyword evidence="4" id="KW-0276">Fatty acid metabolism</keyword>
<dbReference type="SUPFAM" id="SSF51735">
    <property type="entry name" value="NAD(P)-binding Rossmann-fold domains"/>
    <property type="match status" value="1"/>
</dbReference>
<evidence type="ECO:0000256" key="9">
    <source>
        <dbReference type="PIRSR" id="PIRSR000094-2"/>
    </source>
</evidence>
<comment type="caution">
    <text evidence="11">The sequence shown here is derived from an EMBL/GenBank/DDBJ whole genome shotgun (WGS) entry which is preliminary data.</text>
</comment>
<evidence type="ECO:0000256" key="8">
    <source>
        <dbReference type="PIRNR" id="PIRNR000094"/>
    </source>
</evidence>
<comment type="pathway">
    <text evidence="1">Lipid metabolism.</text>
</comment>
<dbReference type="GO" id="GO:0004318">
    <property type="term" value="F:enoyl-[acyl-carrier-protein] reductase (NADH) activity"/>
    <property type="evidence" value="ECO:0007669"/>
    <property type="project" value="UniProtKB-EC"/>
</dbReference>
<dbReference type="InterPro" id="IPR002347">
    <property type="entry name" value="SDR_fam"/>
</dbReference>
<dbReference type="PANTHER" id="PTHR43159">
    <property type="entry name" value="ENOYL-[ACYL-CARRIER-PROTEIN] REDUCTASE"/>
    <property type="match status" value="1"/>
</dbReference>
<feature type="binding site" evidence="9">
    <location>
        <position position="96"/>
    </location>
    <ligand>
        <name>substrate</name>
    </ligand>
</feature>
<dbReference type="GO" id="GO:0006633">
    <property type="term" value="P:fatty acid biosynthetic process"/>
    <property type="evidence" value="ECO:0007669"/>
    <property type="project" value="UniProtKB-KW"/>
</dbReference>
<comment type="catalytic activity">
    <reaction evidence="8">
        <text>a 2,3-saturated acyl-[ACP] + NAD(+) = a (2E)-enoyl-[ACP] + NADH + H(+)</text>
        <dbReference type="Rhea" id="RHEA:10240"/>
        <dbReference type="Rhea" id="RHEA-COMP:9925"/>
        <dbReference type="Rhea" id="RHEA-COMP:9926"/>
        <dbReference type="ChEBI" id="CHEBI:15378"/>
        <dbReference type="ChEBI" id="CHEBI:57540"/>
        <dbReference type="ChEBI" id="CHEBI:57945"/>
        <dbReference type="ChEBI" id="CHEBI:78784"/>
        <dbReference type="ChEBI" id="CHEBI:78785"/>
        <dbReference type="EC" id="1.3.1.9"/>
    </reaction>
</comment>
<dbReference type="EC" id="1.3.1.9" evidence="8"/>
<evidence type="ECO:0000256" key="1">
    <source>
        <dbReference type="ARBA" id="ARBA00005189"/>
    </source>
</evidence>
<dbReference type="PRINTS" id="PR00081">
    <property type="entry name" value="GDHRDH"/>
</dbReference>
<dbReference type="InterPro" id="IPR014358">
    <property type="entry name" value="Enoyl-ACP_Rdtase_NADH"/>
</dbReference>
<dbReference type="Proteomes" id="UP000533598">
    <property type="component" value="Unassembled WGS sequence"/>
</dbReference>
<dbReference type="PIRSF" id="PIRSF000094">
    <property type="entry name" value="Enoyl-ACP_rdct"/>
    <property type="match status" value="1"/>
</dbReference>
<feature type="binding site" evidence="10">
    <location>
        <position position="14"/>
    </location>
    <ligand>
        <name>NAD(+)</name>
        <dbReference type="ChEBI" id="CHEBI:57540"/>
    </ligand>
</feature>
<proteinExistence type="inferred from homology"/>
<dbReference type="RefSeq" id="WP_185007759.1">
    <property type="nucleotide sequence ID" value="NZ_BAAAUI010000071.1"/>
</dbReference>
<evidence type="ECO:0000313" key="11">
    <source>
        <dbReference type="EMBL" id="MBB4681293.1"/>
    </source>
</evidence>
<protein>
    <recommendedName>
        <fullName evidence="8">Enoyl-[acyl-carrier-protein] reductase [NADH]</fullName>
        <ecNumber evidence="8">1.3.1.9</ecNumber>
    </recommendedName>
</protein>
<evidence type="ECO:0000256" key="5">
    <source>
        <dbReference type="ARBA" id="ARBA00023002"/>
    </source>
</evidence>
<evidence type="ECO:0000256" key="4">
    <source>
        <dbReference type="ARBA" id="ARBA00022832"/>
    </source>
</evidence>
<keyword evidence="5 8" id="KW-0560">Oxidoreductase</keyword>
<dbReference type="PANTHER" id="PTHR43159:SF2">
    <property type="entry name" value="ENOYL-[ACYL-CARRIER-PROTEIN] REDUCTASE [NADH], CHLOROPLASTIC"/>
    <property type="match status" value="1"/>
</dbReference>
<feature type="binding site" evidence="10">
    <location>
        <begin position="20"/>
        <end position="21"/>
    </location>
    <ligand>
        <name>NAD(+)</name>
        <dbReference type="ChEBI" id="CHEBI:57540"/>
    </ligand>
</feature>
<evidence type="ECO:0000313" key="12">
    <source>
        <dbReference type="Proteomes" id="UP000533598"/>
    </source>
</evidence>
<evidence type="ECO:0000256" key="10">
    <source>
        <dbReference type="PIRSR" id="PIRSR000094-3"/>
    </source>
</evidence>
<evidence type="ECO:0000256" key="3">
    <source>
        <dbReference type="ARBA" id="ARBA00022516"/>
    </source>
</evidence>
<dbReference type="NCBIfam" id="NF005908">
    <property type="entry name" value="PRK07889.1"/>
    <property type="match status" value="1"/>
</dbReference>
<dbReference type="EMBL" id="JACHMH010000001">
    <property type="protein sequence ID" value="MBB4681293.1"/>
    <property type="molecule type" value="Genomic_DNA"/>
</dbReference>
<organism evidence="11 12">
    <name type="scientific">Crossiella cryophila</name>
    <dbReference type="NCBI Taxonomy" id="43355"/>
    <lineage>
        <taxon>Bacteria</taxon>
        <taxon>Bacillati</taxon>
        <taxon>Actinomycetota</taxon>
        <taxon>Actinomycetes</taxon>
        <taxon>Pseudonocardiales</taxon>
        <taxon>Pseudonocardiaceae</taxon>
        <taxon>Crossiella</taxon>
    </lineage>
</organism>
<keyword evidence="7 8" id="KW-0275">Fatty acid biosynthesis</keyword>
<evidence type="ECO:0000256" key="6">
    <source>
        <dbReference type="ARBA" id="ARBA00023098"/>
    </source>
</evidence>
<evidence type="ECO:0000256" key="7">
    <source>
        <dbReference type="ARBA" id="ARBA00023160"/>
    </source>
</evidence>
<dbReference type="UniPathway" id="UPA00915"/>
<dbReference type="Pfam" id="PF13561">
    <property type="entry name" value="adh_short_C2"/>
    <property type="match status" value="1"/>
</dbReference>
<feature type="binding site" evidence="10">
    <location>
        <position position="164"/>
    </location>
    <ligand>
        <name>NAD(+)</name>
        <dbReference type="ChEBI" id="CHEBI:57540"/>
    </ligand>
</feature>
<dbReference type="AlphaFoldDB" id="A0A7W7FY35"/>
<gene>
    <name evidence="11" type="ORF">HNR67_007411</name>
</gene>
<dbReference type="Gene3D" id="3.40.50.720">
    <property type="entry name" value="NAD(P)-binding Rossmann-like Domain"/>
    <property type="match status" value="1"/>
</dbReference>
<name>A0A7W7FY35_9PSEU</name>
<dbReference type="InterPro" id="IPR036291">
    <property type="entry name" value="NAD(P)-bd_dom_sf"/>
</dbReference>
<keyword evidence="8 10" id="KW-0520">NAD</keyword>
<evidence type="ECO:0000256" key="2">
    <source>
        <dbReference type="ARBA" id="ARBA00009233"/>
    </source>
</evidence>
<feature type="binding site" evidence="10">
    <location>
        <position position="93"/>
    </location>
    <ligand>
        <name>NAD(+)</name>
        <dbReference type="ChEBI" id="CHEBI:57540"/>
    </ligand>
</feature>
<reference evidence="11 12" key="1">
    <citation type="submission" date="2020-08" db="EMBL/GenBank/DDBJ databases">
        <title>Sequencing the genomes of 1000 actinobacteria strains.</title>
        <authorList>
            <person name="Klenk H.-P."/>
        </authorList>
    </citation>
    <scope>NUCLEOTIDE SEQUENCE [LARGE SCALE GENOMIC DNA]</scope>
    <source>
        <strain evidence="11 12">DSM 44230</strain>
    </source>
</reference>
<accession>A0A7W7FY35</accession>
<comment type="similarity">
    <text evidence="2 8">Belongs to the short-chain dehydrogenases/reductases (SDR) family. FabI subfamily.</text>
</comment>
<sequence length="263" mass="27489">MTELLSGKKILVTGVLTESSIAYGVARLAQEHGAEVVLTGFGRGFGITAAMAAKLPTPCDVLELDVTKPEHLDAVADALDQRWGRLDGVLHSVAFAPPSALGGGFLTADWAEVATALHISTYSFAAFGRVFGPLLAKSEHGSLIGLDFDASLAWPGYDWMGVAKAGLESCCRYLAQALGQQGTRVNLVACGPLRTLAARGIGGFDQLDQVWSSRAPLGWDHTDTEPVARVVCALLSAWMPAVTGEILHVDGGAHAVGAAPERS</sequence>
<keyword evidence="6" id="KW-0443">Lipid metabolism</keyword>
<keyword evidence="3 8" id="KW-0444">Lipid biosynthesis</keyword>
<keyword evidence="12" id="KW-1185">Reference proteome</keyword>
<feature type="binding site" evidence="10">
    <location>
        <begin position="65"/>
        <end position="66"/>
    </location>
    <ligand>
        <name>NAD(+)</name>
        <dbReference type="ChEBI" id="CHEBI:57540"/>
    </ligand>
</feature>